<keyword evidence="2" id="KW-1185">Reference proteome</keyword>
<accession>A0ACC2MNG6</accession>
<organism evidence="1 2">
    <name type="scientific">Persea americana</name>
    <name type="common">Avocado</name>
    <dbReference type="NCBI Taxonomy" id="3435"/>
    <lineage>
        <taxon>Eukaryota</taxon>
        <taxon>Viridiplantae</taxon>
        <taxon>Streptophyta</taxon>
        <taxon>Embryophyta</taxon>
        <taxon>Tracheophyta</taxon>
        <taxon>Spermatophyta</taxon>
        <taxon>Magnoliopsida</taxon>
        <taxon>Magnoliidae</taxon>
        <taxon>Laurales</taxon>
        <taxon>Lauraceae</taxon>
        <taxon>Persea</taxon>
    </lineage>
</organism>
<comment type="caution">
    <text evidence="1">The sequence shown here is derived from an EMBL/GenBank/DDBJ whole genome shotgun (WGS) entry which is preliminary data.</text>
</comment>
<dbReference type="EMBL" id="CM056809">
    <property type="protein sequence ID" value="KAJ8647257.1"/>
    <property type="molecule type" value="Genomic_DNA"/>
</dbReference>
<dbReference type="Proteomes" id="UP001234297">
    <property type="component" value="Chromosome 1"/>
</dbReference>
<evidence type="ECO:0000313" key="2">
    <source>
        <dbReference type="Proteomes" id="UP001234297"/>
    </source>
</evidence>
<protein>
    <submittedName>
        <fullName evidence="1">Uncharacterized protein</fullName>
    </submittedName>
</protein>
<name>A0ACC2MNG6_PERAE</name>
<reference evidence="1 2" key="1">
    <citation type="journal article" date="2022" name="Hortic Res">
        <title>A haplotype resolved chromosomal level avocado genome allows analysis of novel avocado genes.</title>
        <authorList>
            <person name="Nath O."/>
            <person name="Fletcher S.J."/>
            <person name="Hayward A."/>
            <person name="Shaw L.M."/>
            <person name="Masouleh A.K."/>
            <person name="Furtado A."/>
            <person name="Henry R.J."/>
            <person name="Mitter N."/>
        </authorList>
    </citation>
    <scope>NUCLEOTIDE SEQUENCE [LARGE SCALE GENOMIC DNA]</scope>
    <source>
        <strain evidence="2">cv. Hass</strain>
    </source>
</reference>
<evidence type="ECO:0000313" key="1">
    <source>
        <dbReference type="EMBL" id="KAJ8647257.1"/>
    </source>
</evidence>
<proteinExistence type="predicted"/>
<sequence length="143" mass="15363">MEGSSAALLLRFSSFTDAAFLLVKNAPPCHFTLSVIMGLLTFKLPELATIGSLEEKKRAGKEKCWRVVIIWLEDVAGVIVVEDVGWLVVGLTMDKSGDLGGGDPLGIMGRHDWREVVDDEDGSVNVLGEAFGVIMVVMGISCP</sequence>
<gene>
    <name evidence="1" type="ORF">MRB53_000280</name>
</gene>